<organism evidence="1 2">
    <name type="scientific">Penicillium rubens (strain ATCC 28089 / DSM 1075 / NRRL 1951 / Wisconsin 54-1255)</name>
    <name type="common">Penicillium chrysogenum</name>
    <dbReference type="NCBI Taxonomy" id="500485"/>
    <lineage>
        <taxon>Eukaryota</taxon>
        <taxon>Fungi</taxon>
        <taxon>Dikarya</taxon>
        <taxon>Ascomycota</taxon>
        <taxon>Pezizomycotina</taxon>
        <taxon>Eurotiomycetes</taxon>
        <taxon>Eurotiomycetidae</taxon>
        <taxon>Eurotiales</taxon>
        <taxon>Aspergillaceae</taxon>
        <taxon>Penicillium</taxon>
        <taxon>Penicillium chrysogenum species complex</taxon>
    </lineage>
</organism>
<dbReference type="KEGG" id="pcs:N7525_008006"/>
<protein>
    <submittedName>
        <fullName evidence="1">Uncharacterized protein</fullName>
    </submittedName>
</protein>
<sequence length="111" mass="12520">MFIVTALVSHGEITTEISPCNTRHRPSSTRPAFLRGYIPGDELYSCMNSMSIPPESHRSRVKYAPWTGDRAKSGNNLIYERMGAVPRSSKMSRFVKEFGIYTSLFGFAEHT</sequence>
<dbReference type="OrthoDB" id="10318451at2759"/>
<reference evidence="1 2" key="1">
    <citation type="journal article" date="2008" name="Nat. Biotechnol.">
        <title>Genome sequencing and analysis of the filamentous fungus Penicillium chrysogenum.</title>
        <authorList>
            <person name="van den Berg M.A."/>
            <person name="Albang R."/>
            <person name="Albermann K."/>
            <person name="Badger J.H."/>
            <person name="Daran J.-M."/>
            <person name="Driessen A.J.M."/>
            <person name="Garcia-Estrada C."/>
            <person name="Fedorova N.D."/>
            <person name="Harris D.M."/>
            <person name="Heijne W.H.M."/>
            <person name="Joardar V.S."/>
            <person name="Kiel J.A.K.W."/>
            <person name="Kovalchuk A."/>
            <person name="Martin J.F."/>
            <person name="Nierman W.C."/>
            <person name="Nijland J.G."/>
            <person name="Pronk J.T."/>
            <person name="Roubos J.A."/>
            <person name="van der Klei I.J."/>
            <person name="van Peij N.N.M.E."/>
            <person name="Veenhuis M."/>
            <person name="von Doehren H."/>
            <person name="Wagner C."/>
            <person name="Wortman J.R."/>
            <person name="Bovenberg R.A.L."/>
        </authorList>
    </citation>
    <scope>NUCLEOTIDE SEQUENCE [LARGE SCALE GENOMIC DNA]</scope>
    <source>
        <strain evidence="2">ATCC 28089 / DSM 1075 / NRRL 1951 / Wisconsin 54-1255</strain>
    </source>
</reference>
<keyword evidence="2" id="KW-1185">Reference proteome</keyword>
<gene>
    <name evidence="1" type="ORF">Pc21g14610</name>
    <name evidence="1" type="ORF">PCH_Pc21g14610</name>
</gene>
<dbReference type="Proteomes" id="UP000000724">
    <property type="component" value="Contig Pc00c21"/>
</dbReference>
<accession>B6HI64</accession>
<dbReference type="HOGENOM" id="CLU_2159247_0_0_1"/>
<dbReference type="GeneID" id="8308446"/>
<dbReference type="RefSeq" id="XP_002568475.1">
    <property type="nucleotide sequence ID" value="XM_002568429.1"/>
</dbReference>
<dbReference type="EMBL" id="AM920436">
    <property type="protein sequence ID" value="CAP96358.1"/>
    <property type="molecule type" value="Genomic_DNA"/>
</dbReference>
<evidence type="ECO:0000313" key="2">
    <source>
        <dbReference type="Proteomes" id="UP000000724"/>
    </source>
</evidence>
<name>B6HI64_PENRW</name>
<evidence type="ECO:0000313" key="1">
    <source>
        <dbReference type="EMBL" id="CAP96358.1"/>
    </source>
</evidence>
<proteinExistence type="predicted"/>
<dbReference type="VEuPathDB" id="FungiDB:PCH_Pc21g14610"/>
<dbReference type="AlphaFoldDB" id="B6HI64"/>